<dbReference type="Proteomes" id="UP000030854">
    <property type="component" value="Unassembled WGS sequence"/>
</dbReference>
<dbReference type="AlphaFoldDB" id="A0A0B1P1N0"/>
<keyword evidence="2" id="KW-1185">Reference proteome</keyword>
<protein>
    <submittedName>
        <fullName evidence="1">Putative eka-like protein</fullName>
    </submittedName>
</protein>
<accession>A0A0B1P1N0</accession>
<reference evidence="1 2" key="1">
    <citation type="journal article" date="2014" name="BMC Genomics">
        <title>Adaptive genomic structural variation in the grape powdery mildew pathogen, Erysiphe necator.</title>
        <authorList>
            <person name="Jones L."/>
            <person name="Riaz S."/>
            <person name="Morales-Cruz A."/>
            <person name="Amrine K.C."/>
            <person name="McGuire B."/>
            <person name="Gubler W.D."/>
            <person name="Walker M.A."/>
            <person name="Cantu D."/>
        </authorList>
    </citation>
    <scope>NUCLEOTIDE SEQUENCE [LARGE SCALE GENOMIC DNA]</scope>
    <source>
        <strain evidence="2">c</strain>
    </source>
</reference>
<gene>
    <name evidence="1" type="ORF">EV44_g3751</name>
</gene>
<evidence type="ECO:0000313" key="2">
    <source>
        <dbReference type="Proteomes" id="UP000030854"/>
    </source>
</evidence>
<name>A0A0B1P1N0_UNCNE</name>
<evidence type="ECO:0000313" key="1">
    <source>
        <dbReference type="EMBL" id="KHJ30729.1"/>
    </source>
</evidence>
<proteinExistence type="predicted"/>
<organism evidence="1 2">
    <name type="scientific">Uncinula necator</name>
    <name type="common">Grape powdery mildew</name>
    <dbReference type="NCBI Taxonomy" id="52586"/>
    <lineage>
        <taxon>Eukaryota</taxon>
        <taxon>Fungi</taxon>
        <taxon>Dikarya</taxon>
        <taxon>Ascomycota</taxon>
        <taxon>Pezizomycotina</taxon>
        <taxon>Leotiomycetes</taxon>
        <taxon>Erysiphales</taxon>
        <taxon>Erysiphaceae</taxon>
        <taxon>Erysiphe</taxon>
    </lineage>
</organism>
<sequence>MSKIRTRGSNIEKSPDAPTNKRLFLRLPHEHEWRKFSPAGIREVIVKKLSTSPTLIGKIKPVNSGLALSPYSTEARKKILNAGNGLFLTGAKLEAATNWVTVLIPTALAVIRKELGKVEVINIMLADEVGRVCSIWPAHSKLYGGNKAEAPHRTWIAFFPKAPRGSFKVFDESGVARPFKKQQPLGFCKRCNVHYSIEHCSRPPSCGNCGSTNHTKDLCMVATKGRNCGGPHRSDSRRSFARPTCSCTLIKEQLKPYRLAGEREFQALPRAKFAEESAAKADNINNNVISS</sequence>
<dbReference type="HOGENOM" id="CLU_018153_4_0_1"/>
<comment type="caution">
    <text evidence="1">The sequence shown here is derived from an EMBL/GenBank/DDBJ whole genome shotgun (WGS) entry which is preliminary data.</text>
</comment>
<dbReference type="EMBL" id="JNVN01003700">
    <property type="protein sequence ID" value="KHJ30729.1"/>
    <property type="molecule type" value="Genomic_DNA"/>
</dbReference>